<dbReference type="InterPro" id="IPR017907">
    <property type="entry name" value="Znf_RING_CS"/>
</dbReference>
<evidence type="ECO:0000259" key="11">
    <source>
        <dbReference type="PROSITE" id="PS50188"/>
    </source>
</evidence>
<evidence type="ECO:0000313" key="13">
    <source>
        <dbReference type="Proteomes" id="UP001181693"/>
    </source>
</evidence>
<evidence type="ECO:0000256" key="3">
    <source>
        <dbReference type="ARBA" id="ARBA00022771"/>
    </source>
</evidence>
<evidence type="ECO:0000256" key="6">
    <source>
        <dbReference type="ARBA" id="ARBA00023054"/>
    </source>
</evidence>
<reference evidence="12" key="1">
    <citation type="thesis" date="2020" institute="ProQuest LLC" country="789 East Eisenhower Parkway, Ann Arbor, MI, USA">
        <title>Comparative Genomics and Chromosome Evolution.</title>
        <authorList>
            <person name="Mudd A.B."/>
        </authorList>
    </citation>
    <scope>NUCLEOTIDE SEQUENCE</scope>
    <source>
        <strain evidence="12">1538</strain>
        <tissue evidence="12">Blood</tissue>
    </source>
</reference>
<dbReference type="EMBL" id="DYDO01000003">
    <property type="protein sequence ID" value="DBA27483.1"/>
    <property type="molecule type" value="Genomic_DNA"/>
</dbReference>
<organism evidence="12 13">
    <name type="scientific">Pyxicephalus adspersus</name>
    <name type="common">African bullfrog</name>
    <dbReference type="NCBI Taxonomy" id="30357"/>
    <lineage>
        <taxon>Eukaryota</taxon>
        <taxon>Metazoa</taxon>
        <taxon>Chordata</taxon>
        <taxon>Craniata</taxon>
        <taxon>Vertebrata</taxon>
        <taxon>Euteleostomi</taxon>
        <taxon>Amphibia</taxon>
        <taxon>Batrachia</taxon>
        <taxon>Anura</taxon>
        <taxon>Neobatrachia</taxon>
        <taxon>Ranoidea</taxon>
        <taxon>Pyxicephalidae</taxon>
        <taxon>Pyxicephalinae</taxon>
        <taxon>Pyxicephalus</taxon>
    </lineage>
</organism>
<protein>
    <submittedName>
        <fullName evidence="12">Uncharacterized protein</fullName>
    </submittedName>
</protein>
<dbReference type="InterPro" id="IPR003877">
    <property type="entry name" value="SPRY_dom"/>
</dbReference>
<evidence type="ECO:0000256" key="5">
    <source>
        <dbReference type="ARBA" id="ARBA00022859"/>
    </source>
</evidence>
<dbReference type="InterPro" id="IPR027370">
    <property type="entry name" value="Znf-RING_euk"/>
</dbReference>
<dbReference type="InterPro" id="IPR001870">
    <property type="entry name" value="B30.2/SPRY"/>
</dbReference>
<keyword evidence="4" id="KW-0862">Zinc</keyword>
<keyword evidence="5" id="KW-0391">Immunity</keyword>
<dbReference type="SMART" id="SM00449">
    <property type="entry name" value="SPRY"/>
    <property type="match status" value="1"/>
</dbReference>
<sequence>MVSLDVRDELYCSICLGIYKDPVTLACGHSFCENCITCVLDAQKASKVYFCPACRGKFQQRPRLLKNVSLRNIAERFLSVQQTEPPEEDSEVFCTYCDPSVAAVKTCLRCEASLCAKHLQKHRNSPEHVLVNPTTSLDHRKCFTHQEVLRFYCTKDSTCICVTCRLDGDHQGHAVESLDEAAEKKKQTLRNLLQNMTSSRAEAEKTVQRLYTEMKCVQDKAAEKRKKVSAIFSVLRIQLDDLEEKVLNKISKQEKRVSCSISDVIKQLELQVDELHGKMGRIEELCDLTDPLTVLQESKKKELYNVGKQNDRREDDCLNISHTNLDEIEIVETLHEKISNIITLAKKEIYFPCNSYTLDRKTAAKSLLLSQNRKMASWVKTPSGSSCEDSPERFQDCSQVLSTLGFNSGEYFWETEMSECGEWRLGVCYGSIDRKGDPSYLGCNDKSWCLSKSSNNRYSVIHDKREIILSHNISCNRFRVYLDYKAGQVSFYELSNLVRHLYTFTATFTEPLYAAFYVFGSNASVKITT</sequence>
<evidence type="ECO:0000256" key="1">
    <source>
        <dbReference type="ARBA" id="ARBA00022588"/>
    </source>
</evidence>
<evidence type="ECO:0000313" key="12">
    <source>
        <dbReference type="EMBL" id="DBA27483.1"/>
    </source>
</evidence>
<dbReference type="PROSITE" id="PS50119">
    <property type="entry name" value="ZF_BBOX"/>
    <property type="match status" value="1"/>
</dbReference>
<proteinExistence type="predicted"/>
<dbReference type="Pfam" id="PF00622">
    <property type="entry name" value="SPRY"/>
    <property type="match status" value="1"/>
</dbReference>
<comment type="caution">
    <text evidence="12">The sequence shown here is derived from an EMBL/GenBank/DDBJ whole genome shotgun (WGS) entry which is preliminary data.</text>
</comment>
<dbReference type="SUPFAM" id="SSF49899">
    <property type="entry name" value="Concanavalin A-like lectins/glucanases"/>
    <property type="match status" value="1"/>
</dbReference>
<dbReference type="InterPro" id="IPR001841">
    <property type="entry name" value="Znf_RING"/>
</dbReference>
<dbReference type="Gene3D" id="3.30.160.60">
    <property type="entry name" value="Classic Zinc Finger"/>
    <property type="match status" value="1"/>
</dbReference>
<dbReference type="PRINTS" id="PR01407">
    <property type="entry name" value="BUTYPHLNCDUF"/>
</dbReference>
<dbReference type="PROSITE" id="PS50188">
    <property type="entry name" value="B302_SPRY"/>
    <property type="match status" value="1"/>
</dbReference>
<dbReference type="InterPro" id="IPR006574">
    <property type="entry name" value="PRY"/>
</dbReference>
<dbReference type="InterPro" id="IPR000315">
    <property type="entry name" value="Znf_B-box"/>
</dbReference>
<gene>
    <name evidence="12" type="ORF">GDO54_007970</name>
</gene>
<evidence type="ECO:0000259" key="9">
    <source>
        <dbReference type="PROSITE" id="PS50089"/>
    </source>
</evidence>
<dbReference type="PANTHER" id="PTHR25465">
    <property type="entry name" value="B-BOX DOMAIN CONTAINING"/>
    <property type="match status" value="1"/>
</dbReference>
<dbReference type="Gene3D" id="2.60.120.920">
    <property type="match status" value="1"/>
</dbReference>
<dbReference type="InterPro" id="IPR013083">
    <property type="entry name" value="Znf_RING/FYVE/PHD"/>
</dbReference>
<dbReference type="Gene3D" id="3.30.40.10">
    <property type="entry name" value="Zinc/RING finger domain, C3HC4 (zinc finger)"/>
    <property type="match status" value="1"/>
</dbReference>
<dbReference type="Pfam" id="PF13445">
    <property type="entry name" value="zf-RING_UBOX"/>
    <property type="match status" value="1"/>
</dbReference>
<dbReference type="InterPro" id="IPR013320">
    <property type="entry name" value="ConA-like_dom_sf"/>
</dbReference>
<dbReference type="PANTHER" id="PTHR25465:SF41">
    <property type="entry name" value="E3 UBIQUITIN-PROTEIN LIGASE RNF135"/>
    <property type="match status" value="1"/>
</dbReference>
<feature type="domain" description="B box-type" evidence="10">
    <location>
        <begin position="137"/>
        <end position="178"/>
    </location>
</feature>
<evidence type="ECO:0000256" key="8">
    <source>
        <dbReference type="SAM" id="Coils"/>
    </source>
</evidence>
<dbReference type="GO" id="GO:0045087">
    <property type="term" value="P:innate immune response"/>
    <property type="evidence" value="ECO:0007669"/>
    <property type="project" value="UniProtKB-KW"/>
</dbReference>
<dbReference type="AlphaFoldDB" id="A0AAV3AQB5"/>
<dbReference type="SUPFAM" id="SSF57845">
    <property type="entry name" value="B-box zinc-binding domain"/>
    <property type="match status" value="1"/>
</dbReference>
<feature type="domain" description="B30.2/SPRY" evidence="11">
    <location>
        <begin position="336"/>
        <end position="529"/>
    </location>
</feature>
<accession>A0AAV3AQB5</accession>
<feature type="coiled-coil region" evidence="8">
    <location>
        <begin position="175"/>
        <end position="227"/>
    </location>
</feature>
<dbReference type="GO" id="GO:0005737">
    <property type="term" value="C:cytoplasm"/>
    <property type="evidence" value="ECO:0007669"/>
    <property type="project" value="UniProtKB-SubCell"/>
</dbReference>
<dbReference type="CDD" id="cd12891">
    <property type="entry name" value="SPRY_PRY_C-I_2"/>
    <property type="match status" value="1"/>
</dbReference>
<evidence type="ECO:0000256" key="2">
    <source>
        <dbReference type="ARBA" id="ARBA00022723"/>
    </source>
</evidence>
<dbReference type="SUPFAM" id="SSF57850">
    <property type="entry name" value="RING/U-box"/>
    <property type="match status" value="1"/>
</dbReference>
<dbReference type="InterPro" id="IPR043136">
    <property type="entry name" value="B30.2/SPRY_sf"/>
</dbReference>
<keyword evidence="2" id="KW-0479">Metal-binding</keyword>
<dbReference type="InterPro" id="IPR003879">
    <property type="entry name" value="Butyrophylin_SPRY"/>
</dbReference>
<dbReference type="SMART" id="SM00336">
    <property type="entry name" value="BBOX"/>
    <property type="match status" value="2"/>
</dbReference>
<dbReference type="SMART" id="SM00589">
    <property type="entry name" value="PRY"/>
    <property type="match status" value="1"/>
</dbReference>
<keyword evidence="6 8" id="KW-0175">Coiled coil</keyword>
<feature type="domain" description="RING-type" evidence="9">
    <location>
        <begin position="12"/>
        <end position="55"/>
    </location>
</feature>
<keyword evidence="1" id="KW-0399">Innate immunity</keyword>
<dbReference type="SMART" id="SM00184">
    <property type="entry name" value="RING"/>
    <property type="match status" value="1"/>
</dbReference>
<dbReference type="Proteomes" id="UP001181693">
    <property type="component" value="Unassembled WGS sequence"/>
</dbReference>
<dbReference type="PROSITE" id="PS00518">
    <property type="entry name" value="ZF_RING_1"/>
    <property type="match status" value="1"/>
</dbReference>
<name>A0AAV3AQB5_PYXAD</name>
<keyword evidence="13" id="KW-1185">Reference proteome</keyword>
<dbReference type="InterPro" id="IPR058030">
    <property type="entry name" value="TRIM8/14/16/25/29/45/65_CC"/>
</dbReference>
<dbReference type="GO" id="GO:0016740">
    <property type="term" value="F:transferase activity"/>
    <property type="evidence" value="ECO:0007669"/>
    <property type="project" value="UniProtKB-KW"/>
</dbReference>
<evidence type="ECO:0000256" key="4">
    <source>
        <dbReference type="ARBA" id="ARBA00022833"/>
    </source>
</evidence>
<dbReference type="PROSITE" id="PS50089">
    <property type="entry name" value="ZF_RING_2"/>
    <property type="match status" value="1"/>
</dbReference>
<keyword evidence="3 7" id="KW-0863">Zinc-finger</keyword>
<dbReference type="CDD" id="cd19769">
    <property type="entry name" value="Bbox2_TRIM16-like"/>
    <property type="match status" value="1"/>
</dbReference>
<dbReference type="InterPro" id="IPR051051">
    <property type="entry name" value="E3_ubiq-ligase_TRIM/RNF"/>
</dbReference>
<dbReference type="GO" id="GO:0008270">
    <property type="term" value="F:zinc ion binding"/>
    <property type="evidence" value="ECO:0007669"/>
    <property type="project" value="UniProtKB-KW"/>
</dbReference>
<dbReference type="Pfam" id="PF25600">
    <property type="entry name" value="TRIM_CC"/>
    <property type="match status" value="1"/>
</dbReference>
<evidence type="ECO:0000259" key="10">
    <source>
        <dbReference type="PROSITE" id="PS50119"/>
    </source>
</evidence>
<dbReference type="Pfam" id="PF13765">
    <property type="entry name" value="PRY"/>
    <property type="match status" value="1"/>
</dbReference>
<dbReference type="Pfam" id="PF00643">
    <property type="entry name" value="zf-B_box"/>
    <property type="match status" value="1"/>
</dbReference>
<evidence type="ECO:0000256" key="7">
    <source>
        <dbReference type="PROSITE-ProRule" id="PRU00024"/>
    </source>
</evidence>
<dbReference type="Gene3D" id="4.10.830.40">
    <property type="match status" value="1"/>
</dbReference>